<sequence length="398" mass="39629">MPRRLTPADLLRTAGLGVTGRPQRTGLAALGVALGIASLVALTGAAASNHAELLRAFDALGADLAVVRPGVGPDREPVPLPDAAPEAIARHDGVDLVGVFETAPPGADVRRTDLVPATETGGLTVAVARPDVLAAVGAELDSGRWFDDATRAMPVTVLGSTAASRLGVEQAGGRVWIAGQWHGVLGVLADSGLAGGVIDTAAILGDRWVRDAFGDEDGVGQIAEVYVRAEPGRVEEVREVLASAARPGAPHLVSVTGLSDLVTARETTDDALAALGLALGGIALLVGGVGIANTMVVAVLERRGEIGLRRALGARPGQIAAQFVTEAVALSALGGAAGLALGVAAAAVIAWSSGQSVVIPQAALLAGPAASIAVGALAGLHPAVRAARVPPTTALRAT</sequence>
<dbReference type="GO" id="GO:0022857">
    <property type="term" value="F:transmembrane transporter activity"/>
    <property type="evidence" value="ECO:0007669"/>
    <property type="project" value="TreeGrafter"/>
</dbReference>
<evidence type="ECO:0000256" key="4">
    <source>
        <dbReference type="ARBA" id="ARBA00022989"/>
    </source>
</evidence>
<dbReference type="PANTHER" id="PTHR30572">
    <property type="entry name" value="MEMBRANE COMPONENT OF TRANSPORTER-RELATED"/>
    <property type="match status" value="1"/>
</dbReference>
<evidence type="ECO:0000313" key="11">
    <source>
        <dbReference type="Proteomes" id="UP000293852"/>
    </source>
</evidence>
<evidence type="ECO:0000256" key="3">
    <source>
        <dbReference type="ARBA" id="ARBA00022692"/>
    </source>
</evidence>
<feature type="domain" description="ABC3 transporter permease C-terminal" evidence="8">
    <location>
        <begin position="279"/>
        <end position="391"/>
    </location>
</feature>
<evidence type="ECO:0000256" key="6">
    <source>
        <dbReference type="ARBA" id="ARBA00038076"/>
    </source>
</evidence>
<accession>A0A4Q7M0U9</accession>
<name>A0A4Q7M0U9_9MICO</name>
<dbReference type="InterPro" id="IPR050250">
    <property type="entry name" value="Macrolide_Exporter_MacB"/>
</dbReference>
<dbReference type="Pfam" id="PF02687">
    <property type="entry name" value="FtsX"/>
    <property type="match status" value="1"/>
</dbReference>
<gene>
    <name evidence="10" type="ORF">EV386_0632</name>
</gene>
<evidence type="ECO:0000256" key="5">
    <source>
        <dbReference type="ARBA" id="ARBA00023136"/>
    </source>
</evidence>
<evidence type="ECO:0000256" key="2">
    <source>
        <dbReference type="ARBA" id="ARBA00022475"/>
    </source>
</evidence>
<evidence type="ECO:0000259" key="8">
    <source>
        <dbReference type="Pfam" id="PF02687"/>
    </source>
</evidence>
<keyword evidence="4 7" id="KW-1133">Transmembrane helix</keyword>
<feature type="transmembrane region" description="Helical" evidence="7">
    <location>
        <begin position="27"/>
        <end position="47"/>
    </location>
</feature>
<evidence type="ECO:0000259" key="9">
    <source>
        <dbReference type="Pfam" id="PF12704"/>
    </source>
</evidence>
<feature type="domain" description="MacB-like periplasmic core" evidence="9">
    <location>
        <begin position="25"/>
        <end position="240"/>
    </location>
</feature>
<comment type="caution">
    <text evidence="10">The sequence shown here is derived from an EMBL/GenBank/DDBJ whole genome shotgun (WGS) entry which is preliminary data.</text>
</comment>
<evidence type="ECO:0000256" key="7">
    <source>
        <dbReference type="SAM" id="Phobius"/>
    </source>
</evidence>
<organism evidence="10 11">
    <name type="scientific">Xylanimonas ulmi</name>
    <dbReference type="NCBI Taxonomy" id="228973"/>
    <lineage>
        <taxon>Bacteria</taxon>
        <taxon>Bacillati</taxon>
        <taxon>Actinomycetota</taxon>
        <taxon>Actinomycetes</taxon>
        <taxon>Micrococcales</taxon>
        <taxon>Promicromonosporaceae</taxon>
        <taxon>Xylanimonas</taxon>
    </lineage>
</organism>
<dbReference type="PANTHER" id="PTHR30572:SF4">
    <property type="entry name" value="ABC TRANSPORTER PERMEASE YTRF"/>
    <property type="match status" value="1"/>
</dbReference>
<feature type="transmembrane region" description="Helical" evidence="7">
    <location>
        <begin position="327"/>
        <end position="351"/>
    </location>
</feature>
<dbReference type="Pfam" id="PF12704">
    <property type="entry name" value="MacB_PCD"/>
    <property type="match status" value="1"/>
</dbReference>
<evidence type="ECO:0000313" key="10">
    <source>
        <dbReference type="EMBL" id="RZS60377.1"/>
    </source>
</evidence>
<keyword evidence="5 7" id="KW-0472">Membrane</keyword>
<dbReference type="GO" id="GO:0005886">
    <property type="term" value="C:plasma membrane"/>
    <property type="evidence" value="ECO:0007669"/>
    <property type="project" value="UniProtKB-SubCell"/>
</dbReference>
<feature type="transmembrane region" description="Helical" evidence="7">
    <location>
        <begin position="357"/>
        <end position="380"/>
    </location>
</feature>
<reference evidence="10 11" key="1">
    <citation type="submission" date="2019-02" db="EMBL/GenBank/DDBJ databases">
        <title>Sequencing the genomes of 1000 actinobacteria strains.</title>
        <authorList>
            <person name="Klenk H.-P."/>
        </authorList>
    </citation>
    <scope>NUCLEOTIDE SEQUENCE [LARGE SCALE GENOMIC DNA]</scope>
    <source>
        <strain evidence="10 11">DSM 16932</strain>
    </source>
</reference>
<comment type="subcellular location">
    <subcellularLocation>
        <location evidence="1">Cell membrane</location>
        <topology evidence="1">Multi-pass membrane protein</topology>
    </subcellularLocation>
</comment>
<keyword evidence="3 7" id="KW-0812">Transmembrane</keyword>
<dbReference type="AlphaFoldDB" id="A0A4Q7M0U9"/>
<feature type="transmembrane region" description="Helical" evidence="7">
    <location>
        <begin position="271"/>
        <end position="300"/>
    </location>
</feature>
<dbReference type="InterPro" id="IPR003838">
    <property type="entry name" value="ABC3_permease_C"/>
</dbReference>
<dbReference type="Proteomes" id="UP000293852">
    <property type="component" value="Unassembled WGS sequence"/>
</dbReference>
<keyword evidence="2" id="KW-1003">Cell membrane</keyword>
<keyword evidence="11" id="KW-1185">Reference proteome</keyword>
<evidence type="ECO:0000256" key="1">
    <source>
        <dbReference type="ARBA" id="ARBA00004651"/>
    </source>
</evidence>
<comment type="similarity">
    <text evidence="6">Belongs to the ABC-4 integral membrane protein family.</text>
</comment>
<dbReference type="EMBL" id="SGWX01000001">
    <property type="protein sequence ID" value="RZS60377.1"/>
    <property type="molecule type" value="Genomic_DNA"/>
</dbReference>
<dbReference type="InterPro" id="IPR025857">
    <property type="entry name" value="MacB_PCD"/>
</dbReference>
<dbReference type="RefSeq" id="WP_130412244.1">
    <property type="nucleotide sequence ID" value="NZ_SGWX01000001.1"/>
</dbReference>
<protein>
    <submittedName>
        <fullName evidence="10">Putative ABC transport system permease protein</fullName>
    </submittedName>
</protein>
<proteinExistence type="inferred from homology"/>
<dbReference type="OrthoDB" id="9780560at2"/>